<evidence type="ECO:0000313" key="8">
    <source>
        <dbReference type="EMBL" id="MBB6356097.1"/>
    </source>
</evidence>
<dbReference type="GO" id="GO:0008657">
    <property type="term" value="F:DNA topoisomerase type II (double strand cut, ATP-hydrolyzing) inhibitor activity"/>
    <property type="evidence" value="ECO:0007669"/>
    <property type="project" value="InterPro"/>
</dbReference>
<evidence type="ECO:0000256" key="5">
    <source>
        <dbReference type="ARBA" id="ARBA00023163"/>
    </source>
</evidence>
<dbReference type="GO" id="GO:0006276">
    <property type="term" value="P:plasmid maintenance"/>
    <property type="evidence" value="ECO:0007669"/>
    <property type="project" value="InterPro"/>
</dbReference>
<organism evidence="8 9">
    <name type="scientific">Aminobacter aganoensis</name>
    <dbReference type="NCBI Taxonomy" id="83264"/>
    <lineage>
        <taxon>Bacteria</taxon>
        <taxon>Pseudomonadati</taxon>
        <taxon>Pseudomonadota</taxon>
        <taxon>Alphaproteobacteria</taxon>
        <taxon>Hyphomicrobiales</taxon>
        <taxon>Phyllobacteriaceae</taxon>
        <taxon>Aminobacter</taxon>
    </lineage>
</organism>
<dbReference type="InterPro" id="IPR002712">
    <property type="entry name" value="CcdB"/>
</dbReference>
<keyword evidence="4" id="KW-0805">Transcription regulation</keyword>
<comment type="caution">
    <text evidence="8">The sequence shown here is derived from an EMBL/GenBank/DDBJ whole genome shotgun (WGS) entry which is preliminary data.</text>
</comment>
<reference evidence="8 9" key="1">
    <citation type="submission" date="2020-08" db="EMBL/GenBank/DDBJ databases">
        <title>Genomic Encyclopedia of Type Strains, Phase IV (KMG-IV): sequencing the most valuable type-strain genomes for metagenomic binning, comparative biology and taxonomic classification.</title>
        <authorList>
            <person name="Goeker M."/>
        </authorList>
    </citation>
    <scope>NUCLEOTIDE SEQUENCE [LARGE SCALE GENOMIC DNA]</scope>
    <source>
        <strain evidence="8 9">DSM 7051</strain>
    </source>
</reference>
<protein>
    <recommendedName>
        <fullName evidence="2">Toxin CcdB</fullName>
    </recommendedName>
    <alternativeName>
        <fullName evidence="7">Cytotoxic protein CcdB</fullName>
    </alternativeName>
    <alternativeName>
        <fullName evidence="6">Protein LetD</fullName>
    </alternativeName>
</protein>
<dbReference type="EMBL" id="JACHOU010000011">
    <property type="protein sequence ID" value="MBB6356097.1"/>
    <property type="molecule type" value="Genomic_DNA"/>
</dbReference>
<comment type="similarity">
    <text evidence="1">Belongs to the CcdB toxin family.</text>
</comment>
<accession>A0A7X0KMG0</accession>
<dbReference type="SUPFAM" id="SSF50118">
    <property type="entry name" value="Cell growth inhibitor/plasmid maintenance toxic component"/>
    <property type="match status" value="1"/>
</dbReference>
<dbReference type="InterPro" id="IPR011067">
    <property type="entry name" value="Plasmid_toxin/cell-grow_inhib"/>
</dbReference>
<name>A0A7X0KMG0_9HYPH</name>
<keyword evidence="9" id="KW-1185">Reference proteome</keyword>
<proteinExistence type="inferred from homology"/>
<evidence type="ECO:0000256" key="2">
    <source>
        <dbReference type="ARBA" id="ARBA00015075"/>
    </source>
</evidence>
<evidence type="ECO:0000256" key="6">
    <source>
        <dbReference type="ARBA" id="ARBA00029628"/>
    </source>
</evidence>
<dbReference type="Pfam" id="PF01845">
    <property type="entry name" value="CcdB"/>
    <property type="match status" value="1"/>
</dbReference>
<evidence type="ECO:0000256" key="1">
    <source>
        <dbReference type="ARBA" id="ARBA00005230"/>
    </source>
</evidence>
<evidence type="ECO:0000256" key="7">
    <source>
        <dbReference type="ARBA" id="ARBA00033135"/>
    </source>
</evidence>
<sequence>MARYDVFLNPVGVGYLLDVQTDLLEELSTRVVVPLVPISERLALVRRLNPIFVIDGKQYAMFTHLIATVPRARLGGSQANLIASHDKITEALDMVFQGF</sequence>
<dbReference type="Proteomes" id="UP000536262">
    <property type="component" value="Unassembled WGS sequence"/>
</dbReference>
<evidence type="ECO:0000313" key="9">
    <source>
        <dbReference type="Proteomes" id="UP000536262"/>
    </source>
</evidence>
<keyword evidence="3" id="KW-0678">Repressor</keyword>
<dbReference type="AlphaFoldDB" id="A0A7X0KMG0"/>
<dbReference type="RefSeq" id="WP_184700414.1">
    <property type="nucleotide sequence ID" value="NZ_BAABEG010000001.1"/>
</dbReference>
<keyword evidence="5" id="KW-0804">Transcription</keyword>
<evidence type="ECO:0000256" key="4">
    <source>
        <dbReference type="ARBA" id="ARBA00023015"/>
    </source>
</evidence>
<evidence type="ECO:0000256" key="3">
    <source>
        <dbReference type="ARBA" id="ARBA00022491"/>
    </source>
</evidence>
<gene>
    <name evidence="8" type="ORF">GGR00_003902</name>
</gene>
<dbReference type="Gene3D" id="2.30.30.110">
    <property type="match status" value="1"/>
</dbReference>